<dbReference type="CDD" id="cd17876">
    <property type="entry name" value="SRalpha_C"/>
    <property type="match status" value="1"/>
</dbReference>
<comment type="subcellular location">
    <subcellularLocation>
        <location evidence="1">Endoplasmic reticulum membrane</location>
        <topology evidence="1">Peripheral membrane protein</topology>
        <orientation evidence="1">Cytoplasmic side</orientation>
    </subcellularLocation>
</comment>
<evidence type="ECO:0000256" key="11">
    <source>
        <dbReference type="SAM" id="MobiDB-lite"/>
    </source>
</evidence>
<evidence type="ECO:0000313" key="13">
    <source>
        <dbReference type="EMBL" id="KAF7513555.1"/>
    </source>
</evidence>
<dbReference type="AlphaFoldDB" id="A0A8H7AQE3"/>
<evidence type="ECO:0000256" key="2">
    <source>
        <dbReference type="ARBA" id="ARBA00008531"/>
    </source>
</evidence>
<dbReference type="InterPro" id="IPR003593">
    <property type="entry name" value="AAA+_ATPase"/>
</dbReference>
<dbReference type="FunFam" id="1.20.120.140:FF:000009">
    <property type="entry name" value="Signal sequence receptor alpha subunit"/>
    <property type="match status" value="1"/>
</dbReference>
<evidence type="ECO:0000256" key="1">
    <source>
        <dbReference type="ARBA" id="ARBA00004397"/>
    </source>
</evidence>
<dbReference type="SMART" id="SM00962">
    <property type="entry name" value="SRP54"/>
    <property type="match status" value="1"/>
</dbReference>
<evidence type="ECO:0000313" key="14">
    <source>
        <dbReference type="Proteomes" id="UP000606974"/>
    </source>
</evidence>
<evidence type="ECO:0000256" key="3">
    <source>
        <dbReference type="ARBA" id="ARBA00011870"/>
    </source>
</evidence>
<dbReference type="GO" id="GO:0006886">
    <property type="term" value="P:intracellular protein transport"/>
    <property type="evidence" value="ECO:0007669"/>
    <property type="project" value="InterPro"/>
</dbReference>
<dbReference type="Gene3D" id="3.40.50.300">
    <property type="entry name" value="P-loop containing nucleotide triphosphate hydrolases"/>
    <property type="match status" value="1"/>
</dbReference>
<dbReference type="FunFam" id="3.30.450.60:FF:000023">
    <property type="entry name" value="Signal sequence receptor alpha subunit"/>
    <property type="match status" value="1"/>
</dbReference>
<dbReference type="Pfam" id="PF00448">
    <property type="entry name" value="SRP54"/>
    <property type="match status" value="1"/>
</dbReference>
<dbReference type="FunFam" id="3.40.50.300:FF:000566">
    <property type="entry name" value="Signal recognition particle receptor subunit alpha"/>
    <property type="match status" value="1"/>
</dbReference>
<keyword evidence="7" id="KW-0472">Membrane</keyword>
<evidence type="ECO:0000259" key="12">
    <source>
        <dbReference type="PROSITE" id="PS00300"/>
    </source>
</evidence>
<dbReference type="PANTHER" id="PTHR43134:SF1">
    <property type="entry name" value="SIGNAL RECOGNITION PARTICLE RECEPTOR SUBUNIT ALPHA"/>
    <property type="match status" value="1"/>
</dbReference>
<keyword evidence="8" id="KW-0675">Receptor</keyword>
<dbReference type="Gene3D" id="3.30.450.60">
    <property type="match status" value="1"/>
</dbReference>
<gene>
    <name evidence="13" type="ORF">GJ744_008849</name>
</gene>
<comment type="similarity">
    <text evidence="2">Belongs to the GTP-binding SRP family.</text>
</comment>
<reference evidence="13" key="1">
    <citation type="submission" date="2020-02" db="EMBL/GenBank/DDBJ databases">
        <authorList>
            <person name="Palmer J.M."/>
        </authorList>
    </citation>
    <scope>NUCLEOTIDE SEQUENCE</scope>
    <source>
        <strain evidence="13">EPUS1.4</strain>
        <tissue evidence="13">Thallus</tissue>
    </source>
</reference>
<dbReference type="InterPro" id="IPR036225">
    <property type="entry name" value="SRP/SRP_N"/>
</dbReference>
<evidence type="ECO:0000256" key="7">
    <source>
        <dbReference type="ARBA" id="ARBA00023136"/>
    </source>
</evidence>
<dbReference type="InterPro" id="IPR007222">
    <property type="entry name" value="Sig_recog_particle_rcpt_asu_N"/>
</dbReference>
<feature type="compositionally biased region" description="Basic and acidic residues" evidence="11">
    <location>
        <begin position="151"/>
        <end position="161"/>
    </location>
</feature>
<dbReference type="SMART" id="SM00963">
    <property type="entry name" value="SRP54_N"/>
    <property type="match status" value="1"/>
</dbReference>
<dbReference type="Pfam" id="PF02881">
    <property type="entry name" value="SRP54_N"/>
    <property type="match status" value="1"/>
</dbReference>
<keyword evidence="14" id="KW-1185">Reference proteome</keyword>
<sequence length="657" mass="71689">MLDAFEILTTSGIVLWSRSNIDVSSNVVNSLINDVFIEEKVRPASSQVVETSGHHNPAYRHDKYTLKWTLVKDLGLIFVAVYQSLLHLTWVDRLLDNISTIFVNVYKDELIRPNATVAKYAFDDYYDQQLRELESGTDGVVLVEPPRNSINKKERLEEGDTGRPPPPPVPDLVRVRPSVAPTNGNSVESTPVQSPESSRPTTPIAGHLLTGKGGPGGRGSRRSRKFASISSNPSSGDETRKGKQQRSTAKKMRKWDADGLADEDDVTNLDYSSSNVGVDAEENMKSVPIEAVVQGSWGSKTSKGQFILKDLDDEVSSILLNADAQKGKHTSSSAFVEASFGAISGYFRNIVGGKTLAKQDLEKPLKAMEDHLVQKNVAREAALRLCEGVEREMVGKKTGSFESIDKALRPALESSLRRILTPTSSLDMLQEIQSVISPTVKTVSPRPYVISIVGVNGVGKSTNLAKICYFLLQNNYRILVAACDTFRSGAVEQLGHHVRNLKELSARENVGEVDLYQKGYGKDAANVAKDAVAYAASHNFNVVLIDTAGRRHNDTRLMSSLEKFANFAKPDKILMVGEALVGTDSVMQARNFNAAFGPGRNLDGFIISKCDTVGDMIGTLVSMVHATGIPVVFLGVGQHYGDLRNLSVPWAVNLLMS</sequence>
<dbReference type="PANTHER" id="PTHR43134">
    <property type="entry name" value="SIGNAL RECOGNITION PARTICLE RECEPTOR SUBUNIT ALPHA"/>
    <property type="match status" value="1"/>
</dbReference>
<dbReference type="InterPro" id="IPR013822">
    <property type="entry name" value="Signal_recog_particl_SRP54_hlx"/>
</dbReference>
<dbReference type="Proteomes" id="UP000606974">
    <property type="component" value="Unassembled WGS sequence"/>
</dbReference>
<dbReference type="InterPro" id="IPR027417">
    <property type="entry name" value="P-loop_NTPase"/>
</dbReference>
<comment type="caution">
    <text evidence="13">The sequence shown here is derived from an EMBL/GenBank/DDBJ whole genome shotgun (WGS) entry which is preliminary data.</text>
</comment>
<comment type="subunit">
    <text evidence="3">Heterodimer of an alpha and a beta chain.</text>
</comment>
<name>A0A8H7AQE3_9EURO</name>
<dbReference type="GO" id="GO:0005047">
    <property type="term" value="F:signal recognition particle binding"/>
    <property type="evidence" value="ECO:0007669"/>
    <property type="project" value="InterPro"/>
</dbReference>
<dbReference type="GO" id="GO:0005785">
    <property type="term" value="C:signal recognition particle receptor complex"/>
    <property type="evidence" value="ECO:0007669"/>
    <property type="project" value="InterPro"/>
</dbReference>
<dbReference type="GO" id="GO:0005525">
    <property type="term" value="F:GTP binding"/>
    <property type="evidence" value="ECO:0007669"/>
    <property type="project" value="UniProtKB-KW"/>
</dbReference>
<evidence type="ECO:0000256" key="9">
    <source>
        <dbReference type="ARBA" id="ARBA00071429"/>
    </source>
</evidence>
<protein>
    <recommendedName>
        <fullName evidence="9">Signal recognition particle receptor subunit alpha homolog</fullName>
    </recommendedName>
    <alternativeName>
        <fullName evidence="10">Docking protein alpha</fullName>
    </alternativeName>
</protein>
<dbReference type="EMBL" id="JAACFV010000005">
    <property type="protein sequence ID" value="KAF7513555.1"/>
    <property type="molecule type" value="Genomic_DNA"/>
</dbReference>
<dbReference type="SMART" id="SM00382">
    <property type="entry name" value="AAA"/>
    <property type="match status" value="1"/>
</dbReference>
<keyword evidence="6" id="KW-0342">GTP-binding</keyword>
<feature type="compositionally biased region" description="Polar residues" evidence="11">
    <location>
        <begin position="180"/>
        <end position="201"/>
    </location>
</feature>
<dbReference type="InterPro" id="IPR042101">
    <property type="entry name" value="SRP54_N_sf"/>
</dbReference>
<keyword evidence="5" id="KW-0256">Endoplasmic reticulum</keyword>
<proteinExistence type="inferred from homology"/>
<dbReference type="Pfam" id="PF04086">
    <property type="entry name" value="SRP-alpha_N"/>
    <property type="match status" value="1"/>
</dbReference>
<dbReference type="OrthoDB" id="1727884at2759"/>
<evidence type="ECO:0000256" key="6">
    <source>
        <dbReference type="ARBA" id="ARBA00023134"/>
    </source>
</evidence>
<dbReference type="PROSITE" id="PS00300">
    <property type="entry name" value="SRP54"/>
    <property type="match status" value="1"/>
</dbReference>
<dbReference type="InterPro" id="IPR011012">
    <property type="entry name" value="Longin-like_dom_sf"/>
</dbReference>
<evidence type="ECO:0000256" key="5">
    <source>
        <dbReference type="ARBA" id="ARBA00022824"/>
    </source>
</evidence>
<dbReference type="GO" id="GO:0003924">
    <property type="term" value="F:GTPase activity"/>
    <property type="evidence" value="ECO:0007669"/>
    <property type="project" value="InterPro"/>
</dbReference>
<accession>A0A8H7AQE3</accession>
<dbReference type="SUPFAM" id="SSF64356">
    <property type="entry name" value="SNARE-like"/>
    <property type="match status" value="1"/>
</dbReference>
<evidence type="ECO:0000256" key="4">
    <source>
        <dbReference type="ARBA" id="ARBA00022741"/>
    </source>
</evidence>
<dbReference type="SUPFAM" id="SSF47364">
    <property type="entry name" value="Domain of the SRP/SRP receptor G-proteins"/>
    <property type="match status" value="1"/>
</dbReference>
<evidence type="ECO:0000256" key="8">
    <source>
        <dbReference type="ARBA" id="ARBA00023170"/>
    </source>
</evidence>
<dbReference type="Gene3D" id="1.20.120.140">
    <property type="entry name" value="Signal recognition particle SRP54, nucleotide-binding domain"/>
    <property type="match status" value="1"/>
</dbReference>
<feature type="domain" description="SRP54-type proteins GTP-binding" evidence="12">
    <location>
        <begin position="630"/>
        <end position="643"/>
    </location>
</feature>
<feature type="compositionally biased region" description="Basic residues" evidence="11">
    <location>
        <begin position="242"/>
        <end position="253"/>
    </location>
</feature>
<organism evidence="13 14">
    <name type="scientific">Endocarpon pusillum</name>
    <dbReference type="NCBI Taxonomy" id="364733"/>
    <lineage>
        <taxon>Eukaryota</taxon>
        <taxon>Fungi</taxon>
        <taxon>Dikarya</taxon>
        <taxon>Ascomycota</taxon>
        <taxon>Pezizomycotina</taxon>
        <taxon>Eurotiomycetes</taxon>
        <taxon>Chaetothyriomycetidae</taxon>
        <taxon>Verrucariales</taxon>
        <taxon>Verrucariaceae</taxon>
        <taxon>Endocarpon</taxon>
    </lineage>
</organism>
<keyword evidence="4" id="KW-0547">Nucleotide-binding</keyword>
<dbReference type="SUPFAM" id="SSF52540">
    <property type="entry name" value="P-loop containing nucleoside triphosphate hydrolases"/>
    <property type="match status" value="1"/>
</dbReference>
<dbReference type="CDD" id="cd14826">
    <property type="entry name" value="SR_alpha_SRX"/>
    <property type="match status" value="1"/>
</dbReference>
<evidence type="ECO:0000256" key="10">
    <source>
        <dbReference type="ARBA" id="ARBA00081194"/>
    </source>
</evidence>
<dbReference type="GO" id="GO:0006614">
    <property type="term" value="P:SRP-dependent cotranslational protein targeting to membrane"/>
    <property type="evidence" value="ECO:0007669"/>
    <property type="project" value="InterPro"/>
</dbReference>
<dbReference type="InterPro" id="IPR000897">
    <property type="entry name" value="SRP54_GTPase_dom"/>
</dbReference>
<feature type="region of interest" description="Disordered" evidence="11">
    <location>
        <begin position="137"/>
        <end position="259"/>
    </location>
</feature>